<protein>
    <submittedName>
        <fullName evidence="8">Processive 1,2-diacylglycerol beta-glucosyltransferase</fullName>
        <ecNumber evidence="8">2.4.1.157</ecNumber>
        <ecNumber evidence="8">2.4.1.315</ecNumber>
    </submittedName>
</protein>
<proteinExistence type="inferred from homology"/>
<keyword evidence="5" id="KW-0812">Transmembrane</keyword>
<dbReference type="InterPro" id="IPR009695">
    <property type="entry name" value="Diacylglyc_glucosyltr_N"/>
</dbReference>
<keyword evidence="9" id="KW-1185">Reference proteome</keyword>
<dbReference type="AlphaFoldDB" id="A0A127F7Y9"/>
<dbReference type="EC" id="2.4.1.315" evidence="8"/>
<gene>
    <name evidence="8" type="ORF">ACG33_01070</name>
</gene>
<feature type="domain" description="Glycosyl transferase family 28 C-terminal" evidence="6">
    <location>
        <begin position="282"/>
        <end position="403"/>
    </location>
</feature>
<dbReference type="InterPro" id="IPR050519">
    <property type="entry name" value="Glycosyltransf_28_UgtP"/>
</dbReference>
<keyword evidence="3 8" id="KW-0328">Glycosyltransferase</keyword>
<evidence type="ECO:0000256" key="5">
    <source>
        <dbReference type="SAM" id="Phobius"/>
    </source>
</evidence>
<evidence type="ECO:0000256" key="3">
    <source>
        <dbReference type="ARBA" id="ARBA00022676"/>
    </source>
</evidence>
<dbReference type="GO" id="GO:0016758">
    <property type="term" value="F:hexosyltransferase activity"/>
    <property type="evidence" value="ECO:0007669"/>
    <property type="project" value="InterPro"/>
</dbReference>
<evidence type="ECO:0000256" key="2">
    <source>
        <dbReference type="ARBA" id="ARBA00006962"/>
    </source>
</evidence>
<sequence>MQWLPDTFREPEAEHAGRPHVLLLTSGLGLGHVRAAQAIEAALRDRADVFTVDLWSLMNASVARAVQATYLSLVQNYPQLYERLYHLDERTWRLVLEKETGPPPDVLQVLELISGIAANIGTDEPRGGRYGSDKLLLSLLCAALPYDGDSLAGNGVRARLALMKWVWLRLIRRLDAAIRKISPQLIISTQMVPAAMAARLKRRGKLRVPIIGVMTDFGVHDFWKQRGMEHYCLAHESNLGSIGMPEAREYATGVPLMPDFSTPMPQGEARRRLGLPLNASVVLVLGGGLGLSVDGATALLLQRRTRMHVIAMPGRNQAARSELARLEQAHRLNLSVCDWTDRMDIYLRAADLVVGKPGGITVAESLACGRPLLASRSLGGQEGFNVDFLQRHGVGGLIADDVLLDRVHALLSDHERLNLMQSRAWRLGHRDGASQIAALALELVMQRQSLAWQTP</sequence>
<organism evidence="8 9">
    <name type="scientific">Steroidobacter denitrificans</name>
    <dbReference type="NCBI Taxonomy" id="465721"/>
    <lineage>
        <taxon>Bacteria</taxon>
        <taxon>Pseudomonadati</taxon>
        <taxon>Pseudomonadota</taxon>
        <taxon>Gammaproteobacteria</taxon>
        <taxon>Steroidobacterales</taxon>
        <taxon>Steroidobacteraceae</taxon>
        <taxon>Steroidobacter</taxon>
    </lineage>
</organism>
<evidence type="ECO:0000259" key="7">
    <source>
        <dbReference type="Pfam" id="PF06925"/>
    </source>
</evidence>
<dbReference type="GO" id="GO:0009247">
    <property type="term" value="P:glycolipid biosynthetic process"/>
    <property type="evidence" value="ECO:0007669"/>
    <property type="project" value="InterPro"/>
</dbReference>
<feature type="transmembrane region" description="Helical" evidence="5">
    <location>
        <begin position="279"/>
        <end position="301"/>
    </location>
</feature>
<dbReference type="KEGG" id="sdf:ACG33_01070"/>
<keyword evidence="4 8" id="KW-0808">Transferase</keyword>
<dbReference type="STRING" id="465721.ACG33_01070"/>
<dbReference type="Proteomes" id="UP000070250">
    <property type="component" value="Chromosome"/>
</dbReference>
<dbReference type="PANTHER" id="PTHR43025:SF3">
    <property type="entry name" value="MONOGALACTOSYLDIACYLGLYCEROL SYNTHASE 1, CHLOROPLASTIC"/>
    <property type="match status" value="1"/>
</dbReference>
<accession>A0A127F7Y9</accession>
<dbReference type="Pfam" id="PF04101">
    <property type="entry name" value="Glyco_tran_28_C"/>
    <property type="match status" value="1"/>
</dbReference>
<reference evidence="8 9" key="1">
    <citation type="submission" date="2015-06" db="EMBL/GenBank/DDBJ databases">
        <title>A Comprehensive Approach to Explore the Metabolic and Phylogenetic Diversity of Bacterial Steroid Degradation in the Environment: Testosterone as an Example.</title>
        <authorList>
            <person name="Yang F.-C."/>
            <person name="Chen Y.-L."/>
            <person name="Yu C.-P."/>
            <person name="Tang S.-L."/>
            <person name="Wang P.-H."/>
            <person name="Ismail W."/>
            <person name="Wang C.-H."/>
            <person name="Yang C.-Y."/>
            <person name="Chiang Y.-R."/>
        </authorList>
    </citation>
    <scope>NUCLEOTIDE SEQUENCE [LARGE SCALE GENOMIC DNA]</scope>
    <source>
        <strain evidence="8 9">DSM 18526</strain>
    </source>
</reference>
<keyword evidence="5" id="KW-0472">Membrane</keyword>
<dbReference type="GO" id="GO:0016020">
    <property type="term" value="C:membrane"/>
    <property type="evidence" value="ECO:0007669"/>
    <property type="project" value="UniProtKB-SubCell"/>
</dbReference>
<feature type="domain" description="Diacylglycerol glucosyltransferase N-terminal" evidence="7">
    <location>
        <begin position="171"/>
        <end position="255"/>
    </location>
</feature>
<evidence type="ECO:0000256" key="4">
    <source>
        <dbReference type="ARBA" id="ARBA00022679"/>
    </source>
</evidence>
<evidence type="ECO:0000259" key="6">
    <source>
        <dbReference type="Pfam" id="PF04101"/>
    </source>
</evidence>
<comment type="similarity">
    <text evidence="2">Belongs to the glycosyltransferase 28 family.</text>
</comment>
<comment type="subcellular location">
    <subcellularLocation>
        <location evidence="1">Membrane</location>
    </subcellularLocation>
</comment>
<evidence type="ECO:0000256" key="1">
    <source>
        <dbReference type="ARBA" id="ARBA00004370"/>
    </source>
</evidence>
<dbReference type="EMBL" id="CP011971">
    <property type="protein sequence ID" value="AMN45718.1"/>
    <property type="molecule type" value="Genomic_DNA"/>
</dbReference>
<dbReference type="SUPFAM" id="SSF53756">
    <property type="entry name" value="UDP-Glycosyltransferase/glycogen phosphorylase"/>
    <property type="match status" value="1"/>
</dbReference>
<dbReference type="PANTHER" id="PTHR43025">
    <property type="entry name" value="MONOGALACTOSYLDIACYLGLYCEROL SYNTHASE"/>
    <property type="match status" value="1"/>
</dbReference>
<dbReference type="Gene3D" id="3.40.50.2000">
    <property type="entry name" value="Glycogen Phosphorylase B"/>
    <property type="match status" value="1"/>
</dbReference>
<evidence type="ECO:0000313" key="9">
    <source>
        <dbReference type="Proteomes" id="UP000070250"/>
    </source>
</evidence>
<dbReference type="InterPro" id="IPR007235">
    <property type="entry name" value="Glyco_trans_28_C"/>
</dbReference>
<dbReference type="Pfam" id="PF06925">
    <property type="entry name" value="MGDG_synth"/>
    <property type="match status" value="1"/>
</dbReference>
<dbReference type="EC" id="2.4.1.157" evidence="8"/>
<keyword evidence="5" id="KW-1133">Transmembrane helix</keyword>
<name>A0A127F7Y9_STEDE</name>
<evidence type="ECO:0000313" key="8">
    <source>
        <dbReference type="EMBL" id="AMN45718.1"/>
    </source>
</evidence>